<dbReference type="Gene3D" id="3.40.50.300">
    <property type="entry name" value="P-loop containing nucleotide triphosphate hydrolases"/>
    <property type="match status" value="1"/>
</dbReference>
<keyword evidence="6" id="KW-1185">Reference proteome</keyword>
<name>A0ABV8F6Y8_9ACTN</name>
<feature type="domain" description="ABC transporter" evidence="4">
    <location>
        <begin position="16"/>
        <end position="253"/>
    </location>
</feature>
<dbReference type="InterPro" id="IPR017911">
    <property type="entry name" value="MacB-like_ATP-bd"/>
</dbReference>
<keyword evidence="2" id="KW-0547">Nucleotide-binding</keyword>
<gene>
    <name evidence="5" type="ORF">ACFOYY_30150</name>
</gene>
<evidence type="ECO:0000313" key="6">
    <source>
        <dbReference type="Proteomes" id="UP001595698"/>
    </source>
</evidence>
<evidence type="ECO:0000259" key="4">
    <source>
        <dbReference type="PROSITE" id="PS50893"/>
    </source>
</evidence>
<keyword evidence="1" id="KW-0813">Transport</keyword>
<comment type="caution">
    <text evidence="5">The sequence shown here is derived from an EMBL/GenBank/DDBJ whole genome shotgun (WGS) entry which is preliminary data.</text>
</comment>
<dbReference type="PANTHER" id="PTHR24220">
    <property type="entry name" value="IMPORT ATP-BINDING PROTEIN"/>
    <property type="match status" value="1"/>
</dbReference>
<evidence type="ECO:0000313" key="5">
    <source>
        <dbReference type="EMBL" id="MFC3984434.1"/>
    </source>
</evidence>
<organism evidence="5 6">
    <name type="scientific">Streptosporangium jomthongense</name>
    <dbReference type="NCBI Taxonomy" id="1193683"/>
    <lineage>
        <taxon>Bacteria</taxon>
        <taxon>Bacillati</taxon>
        <taxon>Actinomycetota</taxon>
        <taxon>Actinomycetes</taxon>
        <taxon>Streptosporangiales</taxon>
        <taxon>Streptosporangiaceae</taxon>
        <taxon>Streptosporangium</taxon>
    </lineage>
</organism>
<protein>
    <submittedName>
        <fullName evidence="5">ABC transporter ATP-binding protein</fullName>
    </submittedName>
</protein>
<evidence type="ECO:0000256" key="2">
    <source>
        <dbReference type="ARBA" id="ARBA00022741"/>
    </source>
</evidence>
<dbReference type="Proteomes" id="UP001595698">
    <property type="component" value="Unassembled WGS sequence"/>
</dbReference>
<dbReference type="InterPro" id="IPR003593">
    <property type="entry name" value="AAA+_ATPase"/>
</dbReference>
<reference evidence="6" key="1">
    <citation type="journal article" date="2019" name="Int. J. Syst. Evol. Microbiol.">
        <title>The Global Catalogue of Microorganisms (GCM) 10K type strain sequencing project: providing services to taxonomists for standard genome sequencing and annotation.</title>
        <authorList>
            <consortium name="The Broad Institute Genomics Platform"/>
            <consortium name="The Broad Institute Genome Sequencing Center for Infectious Disease"/>
            <person name="Wu L."/>
            <person name="Ma J."/>
        </authorList>
    </citation>
    <scope>NUCLEOTIDE SEQUENCE [LARGE SCALE GENOMIC DNA]</scope>
    <source>
        <strain evidence="6">TBRC 7912</strain>
    </source>
</reference>
<dbReference type="CDD" id="cd03255">
    <property type="entry name" value="ABC_MJ0796_LolCDE_FtsE"/>
    <property type="match status" value="1"/>
</dbReference>
<dbReference type="InterPro" id="IPR015854">
    <property type="entry name" value="ABC_transpr_LolD-like"/>
</dbReference>
<evidence type="ECO:0000256" key="1">
    <source>
        <dbReference type="ARBA" id="ARBA00022448"/>
    </source>
</evidence>
<dbReference type="Pfam" id="PF00005">
    <property type="entry name" value="ABC_tran"/>
    <property type="match status" value="1"/>
</dbReference>
<proteinExistence type="predicted"/>
<dbReference type="InterPro" id="IPR027417">
    <property type="entry name" value="P-loop_NTPase"/>
</dbReference>
<dbReference type="InterPro" id="IPR017871">
    <property type="entry name" value="ABC_transporter-like_CS"/>
</dbReference>
<dbReference type="SMART" id="SM00382">
    <property type="entry name" value="AAA"/>
    <property type="match status" value="1"/>
</dbReference>
<keyword evidence="3 5" id="KW-0067">ATP-binding</keyword>
<dbReference type="PROSITE" id="PS00211">
    <property type="entry name" value="ABC_TRANSPORTER_1"/>
    <property type="match status" value="1"/>
</dbReference>
<accession>A0ABV8F6Y8</accession>
<dbReference type="InterPro" id="IPR003439">
    <property type="entry name" value="ABC_transporter-like_ATP-bd"/>
</dbReference>
<sequence length="254" mass="27113">MTVQKTSVEQRLSSAVGLEQVSHVYGANETTVTALKNVTWSFTPGSFTAVMGPSGSGKTTLLQCVAGLLEPTDGSVLLGEHRLNGMSEKKLATIRRDLIGFVFQAFNLIPALTAAENITLPLRLAHRATDQAWMNELASRAGIANRLSHRPHELSGGQQQRVAICRALITKPRVLCADEPTGALDKASSKAVLSVLRDAVTELAQTVIMVTHDPVAAAHADQVLFLVDGRIVDVMTAPTPERVAATMTRLAGED</sequence>
<dbReference type="PANTHER" id="PTHR24220:SF685">
    <property type="entry name" value="ABC TRANSPORTER RELATED"/>
    <property type="match status" value="1"/>
</dbReference>
<dbReference type="RefSeq" id="WP_352014868.1">
    <property type="nucleotide sequence ID" value="NZ_JBHSBC010000034.1"/>
</dbReference>
<dbReference type="SUPFAM" id="SSF52540">
    <property type="entry name" value="P-loop containing nucleoside triphosphate hydrolases"/>
    <property type="match status" value="1"/>
</dbReference>
<evidence type="ECO:0000256" key="3">
    <source>
        <dbReference type="ARBA" id="ARBA00022840"/>
    </source>
</evidence>
<dbReference type="EMBL" id="JBHSBC010000034">
    <property type="protein sequence ID" value="MFC3984434.1"/>
    <property type="molecule type" value="Genomic_DNA"/>
</dbReference>
<dbReference type="PROSITE" id="PS50893">
    <property type="entry name" value="ABC_TRANSPORTER_2"/>
    <property type="match status" value="1"/>
</dbReference>
<dbReference type="GO" id="GO:0005524">
    <property type="term" value="F:ATP binding"/>
    <property type="evidence" value="ECO:0007669"/>
    <property type="project" value="UniProtKB-KW"/>
</dbReference>